<dbReference type="Gene3D" id="1.10.390.10">
    <property type="entry name" value="Neutral Protease Domain 2"/>
    <property type="match status" value="1"/>
</dbReference>
<feature type="chain" id="PRO_5044046330" description="Extracellular metalloproteinase" evidence="13">
    <location>
        <begin position="19"/>
        <end position="634"/>
    </location>
</feature>
<protein>
    <recommendedName>
        <fullName evidence="13">Extracellular metalloproteinase</fullName>
        <ecNumber evidence="13">3.4.24.-</ecNumber>
    </recommendedName>
    <alternativeName>
        <fullName evidence="13">Fungalysin</fullName>
    </alternativeName>
</protein>
<reference evidence="15 16" key="1">
    <citation type="journal article" date="2020" name="Microbiol. Resour. Announc.">
        <title>Draft Genome Sequence of a Cladosporium Species Isolated from the Mesophotic Ascidian Didemnum maculosum.</title>
        <authorList>
            <person name="Gioti A."/>
            <person name="Siaperas R."/>
            <person name="Nikolaivits E."/>
            <person name="Le Goff G."/>
            <person name="Ouazzani J."/>
            <person name="Kotoulas G."/>
            <person name="Topakas E."/>
        </authorList>
    </citation>
    <scope>NUCLEOTIDE SEQUENCE [LARGE SCALE GENOMIC DNA]</scope>
    <source>
        <strain evidence="15 16">TM138-S3</strain>
    </source>
</reference>
<dbReference type="InterPro" id="IPR050371">
    <property type="entry name" value="Fungal_virulence_M36"/>
</dbReference>
<evidence type="ECO:0000256" key="1">
    <source>
        <dbReference type="ARBA" id="ARBA00004613"/>
    </source>
</evidence>
<keyword evidence="10 13" id="KW-0865">Zymogen</keyword>
<dbReference type="SUPFAM" id="SSF55486">
    <property type="entry name" value="Metalloproteases ('zincins'), catalytic domain"/>
    <property type="match status" value="1"/>
</dbReference>
<keyword evidence="7 13" id="KW-0378">Hydrolase</keyword>
<dbReference type="InterPro" id="IPR011096">
    <property type="entry name" value="FTP_domain"/>
</dbReference>
<evidence type="ECO:0000256" key="3">
    <source>
        <dbReference type="ARBA" id="ARBA00022525"/>
    </source>
</evidence>
<dbReference type="Gene3D" id="3.10.170.10">
    <property type="match status" value="1"/>
</dbReference>
<keyword evidence="3 13" id="KW-0964">Secreted</keyword>
<dbReference type="GO" id="GO:0006508">
    <property type="term" value="P:proteolysis"/>
    <property type="evidence" value="ECO:0007669"/>
    <property type="project" value="UniProtKB-KW"/>
</dbReference>
<dbReference type="EMBL" id="JAAQHG020000016">
    <property type="protein sequence ID" value="KAL1586031.1"/>
    <property type="molecule type" value="Genomic_DNA"/>
</dbReference>
<evidence type="ECO:0000256" key="7">
    <source>
        <dbReference type="ARBA" id="ARBA00022801"/>
    </source>
</evidence>
<dbReference type="EC" id="3.4.24.-" evidence="13"/>
<dbReference type="AlphaFoldDB" id="A0AB34KQG6"/>
<name>A0AB34KQG6_9PEZI</name>
<evidence type="ECO:0000256" key="4">
    <source>
        <dbReference type="ARBA" id="ARBA00022670"/>
    </source>
</evidence>
<dbReference type="PANTHER" id="PTHR33478:SF1">
    <property type="entry name" value="EXTRACELLULAR METALLOPROTEINASE MEP"/>
    <property type="match status" value="1"/>
</dbReference>
<comment type="cofactor">
    <cofactor evidence="12">
        <name>Zn(2+)</name>
        <dbReference type="ChEBI" id="CHEBI:29105"/>
    </cofactor>
    <text evidence="12">Binds 1 zinc ion per subunit.</text>
</comment>
<dbReference type="Proteomes" id="UP000803884">
    <property type="component" value="Unassembled WGS sequence"/>
</dbReference>
<evidence type="ECO:0000256" key="5">
    <source>
        <dbReference type="ARBA" id="ARBA00022723"/>
    </source>
</evidence>
<dbReference type="GO" id="GO:0005576">
    <property type="term" value="C:extracellular region"/>
    <property type="evidence" value="ECO:0007669"/>
    <property type="project" value="UniProtKB-SubCell"/>
</dbReference>
<proteinExistence type="inferred from homology"/>
<feature type="signal peptide" evidence="13">
    <location>
        <begin position="1"/>
        <end position="18"/>
    </location>
</feature>
<feature type="domain" description="FTP" evidence="14">
    <location>
        <begin position="83"/>
        <end position="133"/>
    </location>
</feature>
<organism evidence="15 16">
    <name type="scientific">Cladosporium halotolerans</name>
    <dbReference type="NCBI Taxonomy" id="1052096"/>
    <lineage>
        <taxon>Eukaryota</taxon>
        <taxon>Fungi</taxon>
        <taxon>Dikarya</taxon>
        <taxon>Ascomycota</taxon>
        <taxon>Pezizomycotina</taxon>
        <taxon>Dothideomycetes</taxon>
        <taxon>Dothideomycetidae</taxon>
        <taxon>Cladosporiales</taxon>
        <taxon>Cladosporiaceae</taxon>
        <taxon>Cladosporium</taxon>
    </lineage>
</organism>
<dbReference type="GO" id="GO:0004222">
    <property type="term" value="F:metalloendopeptidase activity"/>
    <property type="evidence" value="ECO:0007669"/>
    <property type="project" value="InterPro"/>
</dbReference>
<evidence type="ECO:0000256" key="13">
    <source>
        <dbReference type="RuleBase" id="RU364017"/>
    </source>
</evidence>
<dbReference type="PANTHER" id="PTHR33478">
    <property type="entry name" value="EXTRACELLULAR METALLOPROTEINASE MEP"/>
    <property type="match status" value="1"/>
</dbReference>
<comment type="caution">
    <text evidence="15">The sequence shown here is derived from an EMBL/GenBank/DDBJ whole genome shotgun (WGS) entry which is preliminary data.</text>
</comment>
<evidence type="ECO:0000259" key="14">
    <source>
        <dbReference type="Pfam" id="PF07504"/>
    </source>
</evidence>
<sequence>MRGLLLAGVLSSAAYVRAHPTSDARPALQRRTIDLNAFRLTALSEYINATATETSPDTTSLTKRDTYVDTASALAKAKHPDLTFRVVDDHYVGSNGIAHVRLRQTANGLDIDNADFNVNIDKNGEVFSFGGSFYEGAIPEPSQLRKRDVIEPVQALQGASSTLQLPVKADAATAEPADGDDSYVLKGTSGAVRDPKAQLMYLQKDDGLKLVWRVETDIDTNWLLTYVDADTKEEVHGVVDWSADASYQVYPWGLNDPTEGSRQTLTNPWDTSSSEFGWHGTGSTSYTVTRGNNAIAQTNPSGGSSYLNNYRPSGGSGNNYVFPYSTSTTTPSSYVDASVTQLFYISNTYHDLLHTLGFNEAAGNFEVNNNGAGGRGNDDVILNTQDGSGTNNANFATPPDGQMPRMRMYIWDYSSPRRDSSFDAGVIIHEYTHGVSNRLTGGPSNSNCLNALESGGMGEGWGDFMATAIRLKSSDTRSKSYPMGSWIANDADGIRAYPYSTSTSVNPHVYTDANGMTSVHAIGTIWATMLYEMLWNLIDKYGKNDAARPTLRNGVATDGKYLAMQLVLDGMALQPCNPTFVQARDAILDADRALTGGSNACEIWRAFAKRGLGSGAVYSSSRRTGSTTVPSGVC</sequence>
<evidence type="ECO:0000256" key="6">
    <source>
        <dbReference type="ARBA" id="ARBA00022729"/>
    </source>
</evidence>
<evidence type="ECO:0000256" key="12">
    <source>
        <dbReference type="PIRSR" id="PIRSR601842-2"/>
    </source>
</evidence>
<evidence type="ECO:0000256" key="10">
    <source>
        <dbReference type="ARBA" id="ARBA00023145"/>
    </source>
</evidence>
<dbReference type="RefSeq" id="XP_069229136.1">
    <property type="nucleotide sequence ID" value="XM_069373395.1"/>
</dbReference>
<dbReference type="Pfam" id="PF02128">
    <property type="entry name" value="Peptidase_M36"/>
    <property type="match status" value="1"/>
</dbReference>
<dbReference type="PRINTS" id="PR00999">
    <property type="entry name" value="FUNGALYSIN"/>
</dbReference>
<keyword evidence="8 12" id="KW-0862">Zinc</keyword>
<feature type="binding site" evidence="12">
    <location>
        <position position="459"/>
    </location>
    <ligand>
        <name>Zn(2+)</name>
        <dbReference type="ChEBI" id="CHEBI:29105"/>
        <note>catalytic</note>
    </ligand>
</feature>
<dbReference type="InterPro" id="IPR027268">
    <property type="entry name" value="Peptidase_M4/M1_CTD_sf"/>
</dbReference>
<evidence type="ECO:0000313" key="15">
    <source>
        <dbReference type="EMBL" id="KAL1586031.1"/>
    </source>
</evidence>
<keyword evidence="5 12" id="KW-0479">Metal-binding</keyword>
<evidence type="ECO:0000256" key="8">
    <source>
        <dbReference type="ARBA" id="ARBA00022833"/>
    </source>
</evidence>
<evidence type="ECO:0000313" key="16">
    <source>
        <dbReference type="Proteomes" id="UP000803884"/>
    </source>
</evidence>
<dbReference type="GO" id="GO:0008270">
    <property type="term" value="F:zinc ion binding"/>
    <property type="evidence" value="ECO:0007669"/>
    <property type="project" value="InterPro"/>
</dbReference>
<comment type="similarity">
    <text evidence="2 13">Belongs to the peptidase M36 family.</text>
</comment>
<evidence type="ECO:0000256" key="2">
    <source>
        <dbReference type="ARBA" id="ARBA00006006"/>
    </source>
</evidence>
<gene>
    <name evidence="15" type="ORF">WHR41_04789</name>
</gene>
<accession>A0AB34KQG6</accession>
<dbReference type="CDD" id="cd09596">
    <property type="entry name" value="M36"/>
    <property type="match status" value="1"/>
</dbReference>
<keyword evidence="6 13" id="KW-0732">Signal</keyword>
<dbReference type="Pfam" id="PF07504">
    <property type="entry name" value="FTP"/>
    <property type="match status" value="1"/>
</dbReference>
<feature type="active site" evidence="11">
    <location>
        <position position="430"/>
    </location>
</feature>
<evidence type="ECO:0000256" key="11">
    <source>
        <dbReference type="PIRSR" id="PIRSR601842-1"/>
    </source>
</evidence>
<keyword evidence="9 13" id="KW-0482">Metalloprotease</keyword>
<comment type="subcellular location">
    <subcellularLocation>
        <location evidence="1 13">Secreted</location>
    </subcellularLocation>
</comment>
<feature type="binding site" evidence="12">
    <location>
        <position position="244"/>
    </location>
    <ligand>
        <name>Zn(2+)</name>
        <dbReference type="ChEBI" id="CHEBI:29105"/>
        <note>catalytic</note>
    </ligand>
</feature>
<dbReference type="InterPro" id="IPR001842">
    <property type="entry name" value="Peptidase_M36"/>
</dbReference>
<dbReference type="GeneID" id="96006233"/>
<keyword evidence="4 13" id="KW-0645">Protease</keyword>
<evidence type="ECO:0000256" key="9">
    <source>
        <dbReference type="ARBA" id="ARBA00023049"/>
    </source>
</evidence>
<keyword evidence="16" id="KW-1185">Reference proteome</keyword>
<feature type="binding site" evidence="12">
    <location>
        <position position="433"/>
    </location>
    <ligand>
        <name>Zn(2+)</name>
        <dbReference type="ChEBI" id="CHEBI:29105"/>
        <note>catalytic</note>
    </ligand>
</feature>
<feature type="binding site" evidence="12">
    <location>
        <position position="429"/>
    </location>
    <ligand>
        <name>Zn(2+)</name>
        <dbReference type="ChEBI" id="CHEBI:29105"/>
        <note>catalytic</note>
    </ligand>
</feature>